<feature type="region of interest" description="Disordered" evidence="1">
    <location>
        <begin position="1"/>
        <end position="34"/>
    </location>
</feature>
<dbReference type="EMBL" id="JAKEIP010000108">
    <property type="protein sequence ID" value="MCF1596616.1"/>
    <property type="molecule type" value="Genomic_DNA"/>
</dbReference>
<evidence type="ECO:0000313" key="2">
    <source>
        <dbReference type="EMBL" id="MCF1596616.1"/>
    </source>
</evidence>
<keyword evidence="3" id="KW-1185">Reference proteome</keyword>
<dbReference type="AlphaFoldDB" id="A0A9X1Q3G4"/>
<protein>
    <submittedName>
        <fullName evidence="2">Uncharacterized protein</fullName>
    </submittedName>
</protein>
<accession>A0A9X1Q3G4</accession>
<feature type="compositionally biased region" description="Basic and acidic residues" evidence="1">
    <location>
        <begin position="1"/>
        <end position="33"/>
    </location>
</feature>
<dbReference type="RefSeq" id="WP_234764929.1">
    <property type="nucleotide sequence ID" value="NZ_JAKEIP010000108.1"/>
</dbReference>
<gene>
    <name evidence="2" type="ORF">L0P92_24060</name>
</gene>
<dbReference type="Proteomes" id="UP001139384">
    <property type="component" value="Unassembled WGS sequence"/>
</dbReference>
<proteinExistence type="predicted"/>
<sequence length="232" mass="26132">MRYIRGNDHVQRERPFSVSRAGRDQETPADRARPMVPAGDVLVGQHAVSLAARAPRPGYFRRPRALRSERRTLGSWLMLPVNGIARLCAVNWNPFEGFFEAAMWREPKKPNRPGEPFHGGWDSMAGHLARALLPRTRNSTAVMLQLTDRRLQLVYVSRARSFTGVRGPVEVGWVTELRNVSYVRDRSDVAGGDHEIGFADGSWCSVHFWGHGWSRMASAFPVRLSHLDPIPG</sequence>
<organism evidence="2 3">
    <name type="scientific">Streptomyces muensis</name>
    <dbReference type="NCBI Taxonomy" id="1077944"/>
    <lineage>
        <taxon>Bacteria</taxon>
        <taxon>Bacillati</taxon>
        <taxon>Actinomycetota</taxon>
        <taxon>Actinomycetes</taxon>
        <taxon>Kitasatosporales</taxon>
        <taxon>Streptomycetaceae</taxon>
        <taxon>Streptomyces</taxon>
    </lineage>
</organism>
<evidence type="ECO:0000313" key="3">
    <source>
        <dbReference type="Proteomes" id="UP001139384"/>
    </source>
</evidence>
<comment type="caution">
    <text evidence="2">The sequence shown here is derived from an EMBL/GenBank/DDBJ whole genome shotgun (WGS) entry which is preliminary data.</text>
</comment>
<evidence type="ECO:0000256" key="1">
    <source>
        <dbReference type="SAM" id="MobiDB-lite"/>
    </source>
</evidence>
<name>A0A9X1Q3G4_STRM4</name>
<reference evidence="2" key="1">
    <citation type="submission" date="2022-01" db="EMBL/GenBank/DDBJ databases">
        <title>Draft Genome Sequences of Seven Type Strains of the Genus Streptomyces.</title>
        <authorList>
            <person name="Aziz S."/>
            <person name="Coretto E."/>
            <person name="Chronakova A."/>
            <person name="Sproer C."/>
            <person name="Huber K."/>
            <person name="Nouioui I."/>
            <person name="Gross H."/>
        </authorList>
    </citation>
    <scope>NUCLEOTIDE SEQUENCE</scope>
    <source>
        <strain evidence="2">DSM 103493</strain>
    </source>
</reference>